<dbReference type="SUPFAM" id="SSF47266">
    <property type="entry name" value="4-helical cytokines"/>
    <property type="match status" value="1"/>
</dbReference>
<organism evidence="8 9">
    <name type="scientific">Channa striata</name>
    <name type="common">Snakehead murrel</name>
    <name type="synonym">Ophicephalus striatus</name>
    <dbReference type="NCBI Taxonomy" id="64152"/>
    <lineage>
        <taxon>Eukaryota</taxon>
        <taxon>Metazoa</taxon>
        <taxon>Chordata</taxon>
        <taxon>Craniata</taxon>
        <taxon>Vertebrata</taxon>
        <taxon>Euteleostomi</taxon>
        <taxon>Actinopterygii</taxon>
        <taxon>Neopterygii</taxon>
        <taxon>Teleostei</taxon>
        <taxon>Neoteleostei</taxon>
        <taxon>Acanthomorphata</taxon>
        <taxon>Anabantaria</taxon>
        <taxon>Anabantiformes</taxon>
        <taxon>Channoidei</taxon>
        <taxon>Channidae</taxon>
        <taxon>Channa</taxon>
    </lineage>
</organism>
<comment type="subcellular location">
    <subcellularLocation>
        <location evidence="1">Secreted</location>
    </subcellularLocation>
</comment>
<evidence type="ECO:0008006" key="10">
    <source>
        <dbReference type="Google" id="ProtNLM"/>
    </source>
</evidence>
<dbReference type="InterPro" id="IPR002069">
    <property type="entry name" value="Interferon_gamma"/>
</dbReference>
<dbReference type="EMBL" id="JAUPFM010000002">
    <property type="protein sequence ID" value="KAK2859200.1"/>
    <property type="molecule type" value="Genomic_DNA"/>
</dbReference>
<feature type="compositionally biased region" description="Basic residues" evidence="6">
    <location>
        <begin position="186"/>
        <end position="204"/>
    </location>
</feature>
<keyword evidence="9" id="KW-1185">Reference proteome</keyword>
<feature type="region of interest" description="Disordered" evidence="6">
    <location>
        <begin position="182"/>
        <end position="204"/>
    </location>
</feature>
<name>A0AA88T320_CHASR</name>
<keyword evidence="3" id="KW-0202">Cytokine</keyword>
<dbReference type="InterPro" id="IPR009079">
    <property type="entry name" value="4_helix_cytokine-like_core"/>
</dbReference>
<evidence type="ECO:0000313" key="8">
    <source>
        <dbReference type="EMBL" id="KAK2859200.1"/>
    </source>
</evidence>
<feature type="chain" id="PRO_5041722532" description="Interferon gamma" evidence="7">
    <location>
        <begin position="25"/>
        <end position="204"/>
    </location>
</feature>
<comment type="similarity">
    <text evidence="2">Belongs to the type II (or gamma) interferon family.</text>
</comment>
<evidence type="ECO:0000256" key="2">
    <source>
        <dbReference type="ARBA" id="ARBA00007566"/>
    </source>
</evidence>
<comment type="caution">
    <text evidence="8">The sequence shown here is derived from an EMBL/GenBank/DDBJ whole genome shotgun (WGS) entry which is preliminary data.</text>
</comment>
<dbReference type="AlphaFoldDB" id="A0AA88T320"/>
<dbReference type="PANTHER" id="PTHR11419">
    <property type="entry name" value="INTERFERON GAMMA"/>
    <property type="match status" value="1"/>
</dbReference>
<gene>
    <name evidence="8" type="ORF">Q5P01_003820</name>
</gene>
<evidence type="ECO:0000256" key="5">
    <source>
        <dbReference type="ARBA" id="ARBA00023180"/>
    </source>
</evidence>
<dbReference type="GO" id="GO:0005615">
    <property type="term" value="C:extracellular space"/>
    <property type="evidence" value="ECO:0007669"/>
    <property type="project" value="UniProtKB-KW"/>
</dbReference>
<accession>A0AA88T320</accession>
<evidence type="ECO:0000313" key="9">
    <source>
        <dbReference type="Proteomes" id="UP001187415"/>
    </source>
</evidence>
<evidence type="ECO:0000256" key="6">
    <source>
        <dbReference type="SAM" id="MobiDB-lite"/>
    </source>
</evidence>
<evidence type="ECO:0000256" key="1">
    <source>
        <dbReference type="ARBA" id="ARBA00004613"/>
    </source>
</evidence>
<sequence length="204" mass="23244">MKVATAVRAVVCLSVWLSVCQVSGFHLPPKMNRTIQNLLQHYKIPPQERFNGKPVFSKEPLTGRLETKRVFMGGVLETYEKLFSKMLRQLPTPSPQTAGNEDHPASDVSAAQGAAGSDTEVKEGLGDLLEMIRNLRKHSYQDEEKVLQGLHSLKTIQLDNTVVQSKALWELPWLYEEASTLSHMQMQRKRRRRQARRSKSHQRA</sequence>
<dbReference type="GO" id="GO:0005125">
    <property type="term" value="F:cytokine activity"/>
    <property type="evidence" value="ECO:0007669"/>
    <property type="project" value="UniProtKB-KW"/>
</dbReference>
<dbReference type="PANTHER" id="PTHR11419:SF0">
    <property type="entry name" value="INTERFERON GAMMA"/>
    <property type="match status" value="1"/>
</dbReference>
<dbReference type="Proteomes" id="UP001187415">
    <property type="component" value="Unassembled WGS sequence"/>
</dbReference>
<dbReference type="GO" id="GO:0006955">
    <property type="term" value="P:immune response"/>
    <property type="evidence" value="ECO:0007669"/>
    <property type="project" value="InterPro"/>
</dbReference>
<feature type="signal peptide" evidence="7">
    <location>
        <begin position="1"/>
        <end position="24"/>
    </location>
</feature>
<evidence type="ECO:0000256" key="7">
    <source>
        <dbReference type="SAM" id="SignalP"/>
    </source>
</evidence>
<keyword evidence="7" id="KW-0732">Signal</keyword>
<protein>
    <recommendedName>
        <fullName evidence="10">Interferon gamma</fullName>
    </recommendedName>
</protein>
<dbReference type="Gene3D" id="1.20.1250.10">
    <property type="match status" value="1"/>
</dbReference>
<reference evidence="8" key="1">
    <citation type="submission" date="2023-07" db="EMBL/GenBank/DDBJ databases">
        <title>Chromosome-level Genome Assembly of Striped Snakehead (Channa striata).</title>
        <authorList>
            <person name="Liu H."/>
        </authorList>
    </citation>
    <scope>NUCLEOTIDE SEQUENCE</scope>
    <source>
        <strain evidence="8">Gz</strain>
        <tissue evidence="8">Muscle</tissue>
    </source>
</reference>
<proteinExistence type="inferred from homology"/>
<feature type="region of interest" description="Disordered" evidence="6">
    <location>
        <begin position="90"/>
        <end position="120"/>
    </location>
</feature>
<evidence type="ECO:0000256" key="3">
    <source>
        <dbReference type="ARBA" id="ARBA00022514"/>
    </source>
</evidence>
<keyword evidence="5" id="KW-0325">Glycoprotein</keyword>
<keyword evidence="4" id="KW-0964">Secreted</keyword>
<dbReference type="GO" id="GO:0005133">
    <property type="term" value="F:type II interferon receptor binding"/>
    <property type="evidence" value="ECO:0007669"/>
    <property type="project" value="InterPro"/>
</dbReference>
<evidence type="ECO:0000256" key="4">
    <source>
        <dbReference type="ARBA" id="ARBA00022525"/>
    </source>
</evidence>